<evidence type="ECO:0000313" key="1">
    <source>
        <dbReference type="EMBL" id="KAI4326178.1"/>
    </source>
</evidence>
<comment type="caution">
    <text evidence="1">The sequence shown here is derived from an EMBL/GenBank/DDBJ whole genome shotgun (WGS) entry which is preliminary data.</text>
</comment>
<reference evidence="2" key="1">
    <citation type="journal article" date="2023" name="Front. Plant Sci.">
        <title>Chromosomal-level genome assembly of Melastoma candidum provides insights into trichome evolution.</title>
        <authorList>
            <person name="Zhong Y."/>
            <person name="Wu W."/>
            <person name="Sun C."/>
            <person name="Zou P."/>
            <person name="Liu Y."/>
            <person name="Dai S."/>
            <person name="Zhou R."/>
        </authorList>
    </citation>
    <scope>NUCLEOTIDE SEQUENCE [LARGE SCALE GENOMIC DNA]</scope>
</reference>
<gene>
    <name evidence="1" type="ORF">MLD38_031516</name>
</gene>
<sequence>MSSRQASGSSSAGAGGDSPNVDNLSEGVANVNLESAHDNGGEWEVYAKKSKNRNGSGAARPWVSPNPNMRDWGQLDFPQKQGVRTDNRPGLASADTLSARAADMSKPAGWGRAFSTQANKMTDQGSFISQPAIGAPLEHGWNWQGKFGSSGGSFADAEAENDNEDEEGAVQDDDEDDDSDIGEFDDDVMSDGFDSDASQKSHETRKRNNWFRKFFEILDSLSVEEINEPARQWHCPACQGGPGAIDWYRGLQPLTTHAKTVGAKRVKLHRELAELLEEELRRRGTSVVPSGELFGKWNGLKEEEKDHDIIWPPMVLIMNTWLEKDDNEKWVGMGNPELLDSFHKYAAVKARHSYGPQGHRGMSVLIFESSPRGYLEAERLHKHFIEQGTDRYAWEHRRVLFYPGGKRQLYGFMPGKEDLDVFNKHSSGKTKLRYEIRSFHEMVVNQIRRMTEDNQQLVYLKDKVVEEQRHAKILEESFGIVSEKLRNTMKENEIVRQRTQMQHEQNKEELDFQEQFFKDQMDLMHEEIKAKEEEFERLQQDKREKMKQSGADSSTTHDKKTRMEGIAKLIRLQDEEMEEFEVEREKLVQVHEEKLQEMKKKHWEEELEMEKEFNALLTKLMGKYSQEQQAEQPVN</sequence>
<accession>A0ACB9MR52</accession>
<evidence type="ECO:0000313" key="2">
    <source>
        <dbReference type="Proteomes" id="UP001057402"/>
    </source>
</evidence>
<keyword evidence="2" id="KW-1185">Reference proteome</keyword>
<protein>
    <submittedName>
        <fullName evidence="1">Uncharacterized protein</fullName>
    </submittedName>
</protein>
<dbReference type="EMBL" id="CM042888">
    <property type="protein sequence ID" value="KAI4326178.1"/>
    <property type="molecule type" value="Genomic_DNA"/>
</dbReference>
<proteinExistence type="predicted"/>
<dbReference type="Proteomes" id="UP001057402">
    <property type="component" value="Chromosome 9"/>
</dbReference>
<name>A0ACB9MR52_9MYRT</name>
<organism evidence="1 2">
    <name type="scientific">Melastoma candidum</name>
    <dbReference type="NCBI Taxonomy" id="119954"/>
    <lineage>
        <taxon>Eukaryota</taxon>
        <taxon>Viridiplantae</taxon>
        <taxon>Streptophyta</taxon>
        <taxon>Embryophyta</taxon>
        <taxon>Tracheophyta</taxon>
        <taxon>Spermatophyta</taxon>
        <taxon>Magnoliopsida</taxon>
        <taxon>eudicotyledons</taxon>
        <taxon>Gunneridae</taxon>
        <taxon>Pentapetalae</taxon>
        <taxon>rosids</taxon>
        <taxon>malvids</taxon>
        <taxon>Myrtales</taxon>
        <taxon>Melastomataceae</taxon>
        <taxon>Melastomatoideae</taxon>
        <taxon>Melastomateae</taxon>
        <taxon>Melastoma</taxon>
    </lineage>
</organism>